<sequence>MKRNLLFGILPVIMFSSCVEMSTVLELGSLTDSSDVVFTATTEIKPTTRTALSGNINTDGCYSLYWASGDEICISDGEKSAIYATDGDYSSTAEFSHKSGTVSGNAAEYTAFYPSKITVSNMVLPSTQNYVKNNVEYFPMYAKSDNKELAFKNLCGIIRLCIKAGENEEVNIASISLSSNKGMSGAFTIGDDNEAVVDGADGVVLNCMEPCSLYTSVTTDFNVIVPQGNYNPLKIKIRNADGKEINFESEDAITVMRSEITRINLTIFKSSFNTSLETIPITDSDVEFTER</sequence>
<reference evidence="1 2" key="1">
    <citation type="journal article" date="2019" name="Nat. Med.">
        <title>A library of human gut bacterial isolates paired with longitudinal multiomics data enables mechanistic microbiome research.</title>
        <authorList>
            <person name="Poyet M."/>
            <person name="Groussin M."/>
            <person name="Gibbons S.M."/>
            <person name="Avila-Pacheco J."/>
            <person name="Jiang X."/>
            <person name="Kearney S.M."/>
            <person name="Perrotta A.R."/>
            <person name="Berdy B."/>
            <person name="Zhao S."/>
            <person name="Lieberman T.D."/>
            <person name="Swanson P.K."/>
            <person name="Smith M."/>
            <person name="Roesemann S."/>
            <person name="Alexander J.E."/>
            <person name="Rich S.A."/>
            <person name="Livny J."/>
            <person name="Vlamakis H."/>
            <person name="Clish C."/>
            <person name="Bullock K."/>
            <person name="Deik A."/>
            <person name="Scott J."/>
            <person name="Pierce K.A."/>
            <person name="Xavier R.J."/>
            <person name="Alm E.J."/>
        </authorList>
    </citation>
    <scope>NUCLEOTIDE SEQUENCE [LARGE SCALE GENOMIC DNA]</scope>
    <source>
        <strain evidence="1 2">BIOML-A10</strain>
    </source>
</reference>
<dbReference type="EMBL" id="VWMK01000009">
    <property type="protein sequence ID" value="KAA3765489.1"/>
    <property type="molecule type" value="Genomic_DNA"/>
</dbReference>
<protein>
    <recommendedName>
        <fullName evidence="3">Fimbrillin family protein</fullName>
    </recommendedName>
</protein>
<dbReference type="AlphaFoldDB" id="A0A7J4XJE9"/>
<evidence type="ECO:0000313" key="2">
    <source>
        <dbReference type="Proteomes" id="UP000422221"/>
    </source>
</evidence>
<dbReference type="Proteomes" id="UP000422221">
    <property type="component" value="Unassembled WGS sequence"/>
</dbReference>
<dbReference type="RefSeq" id="WP_130058790.1">
    <property type="nucleotide sequence ID" value="NZ_JADNPJ010000005.1"/>
</dbReference>
<evidence type="ECO:0000313" key="1">
    <source>
        <dbReference type="EMBL" id="KAA3765489.1"/>
    </source>
</evidence>
<organism evidence="1 2">
    <name type="scientific">Bacteroides salyersiae</name>
    <dbReference type="NCBI Taxonomy" id="291644"/>
    <lineage>
        <taxon>Bacteria</taxon>
        <taxon>Pseudomonadati</taxon>
        <taxon>Bacteroidota</taxon>
        <taxon>Bacteroidia</taxon>
        <taxon>Bacteroidales</taxon>
        <taxon>Bacteroidaceae</taxon>
        <taxon>Bacteroides</taxon>
    </lineage>
</organism>
<accession>A0A7J4XJE9</accession>
<comment type="caution">
    <text evidence="1">The sequence shown here is derived from an EMBL/GenBank/DDBJ whole genome shotgun (WGS) entry which is preliminary data.</text>
</comment>
<evidence type="ECO:0008006" key="3">
    <source>
        <dbReference type="Google" id="ProtNLM"/>
    </source>
</evidence>
<gene>
    <name evidence="1" type="ORF">F3F73_10695</name>
</gene>
<proteinExistence type="predicted"/>
<dbReference type="PROSITE" id="PS51257">
    <property type="entry name" value="PROKAR_LIPOPROTEIN"/>
    <property type="match status" value="1"/>
</dbReference>
<name>A0A7J4XJE9_9BACE</name>